<evidence type="ECO:0000313" key="4">
    <source>
        <dbReference type="Proteomes" id="UP000603904"/>
    </source>
</evidence>
<dbReference type="InterPro" id="IPR025403">
    <property type="entry name" value="TgpA-like_C"/>
</dbReference>
<sequence length="213" mass="22651">MTLAAAALLLAGPDAGREEARREAARELLKPVYQHESVLDRMWRTFTQFLGDLLDAGGGTAGGVLSLVLIVVVLVALAALLLWALRRMSRDRGAGAGGVFERGELTAAEHRAAAGRLAAEGDWSSAIRERLRAVARDLEERAIVTPLPGRTAMELADVAGRALPAHAADLRAAARVFDDVTYGEVPGTREAYETMAGLDERLRAARVSLDAGT</sequence>
<gene>
    <name evidence="3" type="ORF">Mco01_65920</name>
</gene>
<dbReference type="EMBL" id="BOOC01000042">
    <property type="protein sequence ID" value="GIH43592.1"/>
    <property type="molecule type" value="Genomic_DNA"/>
</dbReference>
<reference evidence="3 4" key="1">
    <citation type="submission" date="2021-01" db="EMBL/GenBank/DDBJ databases">
        <title>Whole genome shotgun sequence of Microbispora corallina NBRC 16416.</title>
        <authorList>
            <person name="Komaki H."/>
            <person name="Tamura T."/>
        </authorList>
    </citation>
    <scope>NUCLEOTIDE SEQUENCE [LARGE SCALE GENOMIC DNA]</scope>
    <source>
        <strain evidence="3 4">NBRC 16416</strain>
    </source>
</reference>
<name>A0ABQ4G952_9ACTN</name>
<evidence type="ECO:0000313" key="3">
    <source>
        <dbReference type="EMBL" id="GIH43592.1"/>
    </source>
</evidence>
<proteinExistence type="predicted"/>
<evidence type="ECO:0000256" key="1">
    <source>
        <dbReference type="SAM" id="Phobius"/>
    </source>
</evidence>
<evidence type="ECO:0000259" key="2">
    <source>
        <dbReference type="Pfam" id="PF13559"/>
    </source>
</evidence>
<dbReference type="RefSeq" id="WP_204060676.1">
    <property type="nucleotide sequence ID" value="NZ_BAAAGP010000032.1"/>
</dbReference>
<dbReference type="Pfam" id="PF13559">
    <property type="entry name" value="DUF4129"/>
    <property type="match status" value="1"/>
</dbReference>
<dbReference type="Proteomes" id="UP000603904">
    <property type="component" value="Unassembled WGS sequence"/>
</dbReference>
<keyword evidence="1" id="KW-1133">Transmembrane helix</keyword>
<keyword evidence="1" id="KW-0472">Membrane</keyword>
<protein>
    <recommendedName>
        <fullName evidence="2">Protein-glutamine gamma-glutamyltransferase-like C-terminal domain-containing protein</fullName>
    </recommendedName>
</protein>
<accession>A0ABQ4G952</accession>
<feature type="transmembrane region" description="Helical" evidence="1">
    <location>
        <begin position="64"/>
        <end position="85"/>
    </location>
</feature>
<keyword evidence="1" id="KW-0812">Transmembrane</keyword>
<feature type="domain" description="Protein-glutamine gamma-glutamyltransferase-like C-terminal" evidence="2">
    <location>
        <begin position="131"/>
        <end position="197"/>
    </location>
</feature>
<organism evidence="3 4">
    <name type="scientific">Microbispora corallina</name>
    <dbReference type="NCBI Taxonomy" id="83302"/>
    <lineage>
        <taxon>Bacteria</taxon>
        <taxon>Bacillati</taxon>
        <taxon>Actinomycetota</taxon>
        <taxon>Actinomycetes</taxon>
        <taxon>Streptosporangiales</taxon>
        <taxon>Streptosporangiaceae</taxon>
        <taxon>Microbispora</taxon>
    </lineage>
</organism>
<keyword evidence="4" id="KW-1185">Reference proteome</keyword>
<comment type="caution">
    <text evidence="3">The sequence shown here is derived from an EMBL/GenBank/DDBJ whole genome shotgun (WGS) entry which is preliminary data.</text>
</comment>